<evidence type="ECO:0000313" key="3">
    <source>
        <dbReference type="Proteomes" id="UP001642409"/>
    </source>
</evidence>
<reference evidence="2 3" key="2">
    <citation type="submission" date="2024-07" db="EMBL/GenBank/DDBJ databases">
        <authorList>
            <person name="Akdeniz Z."/>
        </authorList>
    </citation>
    <scope>NUCLEOTIDE SEQUENCE [LARGE SCALE GENOMIC DNA]</scope>
</reference>
<comment type="caution">
    <text evidence="1">The sequence shown here is derived from an EMBL/GenBank/DDBJ whole genome shotgun (WGS) entry which is preliminary data.</text>
</comment>
<organism evidence="1">
    <name type="scientific">Hexamita inflata</name>
    <dbReference type="NCBI Taxonomy" id="28002"/>
    <lineage>
        <taxon>Eukaryota</taxon>
        <taxon>Metamonada</taxon>
        <taxon>Diplomonadida</taxon>
        <taxon>Hexamitidae</taxon>
        <taxon>Hexamitinae</taxon>
        <taxon>Hexamita</taxon>
    </lineage>
</organism>
<name>A0AA86PP12_9EUKA</name>
<keyword evidence="3" id="KW-1185">Reference proteome</keyword>
<dbReference type="EMBL" id="CATOUU010000655">
    <property type="protein sequence ID" value="CAI9938492.1"/>
    <property type="molecule type" value="Genomic_DNA"/>
</dbReference>
<evidence type="ECO:0000313" key="1">
    <source>
        <dbReference type="EMBL" id="CAI9938492.1"/>
    </source>
</evidence>
<dbReference type="AlphaFoldDB" id="A0AA86PP12"/>
<dbReference type="Proteomes" id="UP001642409">
    <property type="component" value="Unassembled WGS sequence"/>
</dbReference>
<proteinExistence type="predicted"/>
<gene>
    <name evidence="1" type="ORF">HINF_LOCUS26137</name>
    <name evidence="2" type="ORF">HINF_LOCUS54678</name>
</gene>
<accession>A0AA86PP12</accession>
<dbReference type="EMBL" id="CAXDID020000285">
    <property type="protein sequence ID" value="CAL6070661.1"/>
    <property type="molecule type" value="Genomic_DNA"/>
</dbReference>
<sequence>MNIQVLAGLLEVLETELTCLFTGLYRQSASGYHLFPYARTHVHQPDKCDFTPDCLYFVQLLCLRVSQQHWLNLGVYSTRLPEARRTFPFRSHQYKRFCRLFLLASVVFICKKWNVRNACNMQQIHVQIIVIK</sequence>
<evidence type="ECO:0000313" key="2">
    <source>
        <dbReference type="EMBL" id="CAL6070661.1"/>
    </source>
</evidence>
<reference evidence="1" key="1">
    <citation type="submission" date="2023-06" db="EMBL/GenBank/DDBJ databases">
        <authorList>
            <person name="Kurt Z."/>
        </authorList>
    </citation>
    <scope>NUCLEOTIDE SEQUENCE</scope>
</reference>
<protein>
    <submittedName>
        <fullName evidence="2">Hypothetical_protein</fullName>
    </submittedName>
</protein>